<evidence type="ECO:0000313" key="2">
    <source>
        <dbReference type="EMBL" id="KAL0850023.1"/>
    </source>
</evidence>
<proteinExistence type="predicted"/>
<reference evidence="2 3" key="1">
    <citation type="submission" date="2024-06" db="EMBL/GenBank/DDBJ databases">
        <title>A chromosome-level genome assembly of beet webworm, Loxostege sticticalis.</title>
        <authorList>
            <person name="Zhang Y."/>
        </authorList>
    </citation>
    <scope>NUCLEOTIDE SEQUENCE [LARGE SCALE GENOMIC DNA]</scope>
    <source>
        <strain evidence="2">AQ028</strain>
        <tissue evidence="2">Male pupae</tissue>
    </source>
</reference>
<protein>
    <submittedName>
        <fullName evidence="2">Uncharacterized protein</fullName>
    </submittedName>
</protein>
<comment type="caution">
    <text evidence="2">The sequence shown here is derived from an EMBL/GenBank/DDBJ whole genome shotgun (WGS) entry which is preliminary data.</text>
</comment>
<keyword evidence="1" id="KW-0732">Signal</keyword>
<sequence>MFPAVFTLFVAGVSGFCGDTIRWSHHVNMDDVYGVWYGVGYAQHTPDMTNKPNEVGCVTLYISDATTEGRDDWLDWSLLRRNYTDQNWKSYRSNPWSDTPMSGSWLDIRVRRRAKRDMYSERRLRIIWDEDGQTMEQIYNYTPDAAGLWVAEKRRPGEQEMISRGIDVWYPDDPPKHPEVIRVLKVNANMMIINHCSDLGPGGIFSLILRRSPSRMQLDEWYDLQRQFYSFDLPKMYRHSTICAGCTERSSILCVLVCAAVLKFLYNCYL</sequence>
<evidence type="ECO:0000313" key="3">
    <source>
        <dbReference type="Proteomes" id="UP001549921"/>
    </source>
</evidence>
<feature type="signal peptide" evidence="1">
    <location>
        <begin position="1"/>
        <end position="15"/>
    </location>
</feature>
<organism evidence="2 3">
    <name type="scientific">Loxostege sticticalis</name>
    <name type="common">Beet webworm moth</name>
    <dbReference type="NCBI Taxonomy" id="481309"/>
    <lineage>
        <taxon>Eukaryota</taxon>
        <taxon>Metazoa</taxon>
        <taxon>Ecdysozoa</taxon>
        <taxon>Arthropoda</taxon>
        <taxon>Hexapoda</taxon>
        <taxon>Insecta</taxon>
        <taxon>Pterygota</taxon>
        <taxon>Neoptera</taxon>
        <taxon>Endopterygota</taxon>
        <taxon>Lepidoptera</taxon>
        <taxon>Glossata</taxon>
        <taxon>Ditrysia</taxon>
        <taxon>Pyraloidea</taxon>
        <taxon>Crambidae</taxon>
        <taxon>Pyraustinae</taxon>
        <taxon>Loxostege</taxon>
    </lineage>
</organism>
<dbReference type="AlphaFoldDB" id="A0ABD0TL01"/>
<name>A0ABD0TL01_LOXSC</name>
<dbReference type="Proteomes" id="UP001549921">
    <property type="component" value="Unassembled WGS sequence"/>
</dbReference>
<evidence type="ECO:0000256" key="1">
    <source>
        <dbReference type="SAM" id="SignalP"/>
    </source>
</evidence>
<feature type="chain" id="PRO_5044794982" evidence="1">
    <location>
        <begin position="16"/>
        <end position="270"/>
    </location>
</feature>
<gene>
    <name evidence="2" type="ORF">ABMA28_011932</name>
</gene>
<dbReference type="EMBL" id="JBEDNZ010000003">
    <property type="protein sequence ID" value="KAL0850023.1"/>
    <property type="molecule type" value="Genomic_DNA"/>
</dbReference>
<accession>A0ABD0TL01</accession>